<comment type="catalytic activity">
    <reaction evidence="1 7">
        <text>D-glucuronate = D-fructuronate</text>
        <dbReference type="Rhea" id="RHEA:13049"/>
        <dbReference type="ChEBI" id="CHEBI:58720"/>
        <dbReference type="ChEBI" id="CHEBI:59863"/>
        <dbReference type="EC" id="5.3.1.12"/>
    </reaction>
</comment>
<dbReference type="RefSeq" id="WP_211799823.1">
    <property type="nucleotide sequence ID" value="NZ_JAGSCS010000002.1"/>
</dbReference>
<evidence type="ECO:0000313" key="8">
    <source>
        <dbReference type="EMBL" id="MBR0575105.1"/>
    </source>
</evidence>
<evidence type="ECO:0000256" key="2">
    <source>
        <dbReference type="ARBA" id="ARBA00004892"/>
    </source>
</evidence>
<comment type="similarity">
    <text evidence="3 7">Belongs to the metallo-dependent hydrolases superfamily. Uronate isomerase family.</text>
</comment>
<dbReference type="GO" id="GO:0042840">
    <property type="term" value="P:D-glucuronate catabolic process"/>
    <property type="evidence" value="ECO:0007669"/>
    <property type="project" value="TreeGrafter"/>
</dbReference>
<comment type="pathway">
    <text evidence="2 7">Carbohydrate metabolism; pentose and glucuronate interconversion.</text>
</comment>
<keyword evidence="9" id="KW-1185">Reference proteome</keyword>
<dbReference type="Pfam" id="PF02614">
    <property type="entry name" value="UxaC"/>
    <property type="match status" value="1"/>
</dbReference>
<comment type="caution">
    <text evidence="8">The sequence shown here is derived from an EMBL/GenBank/DDBJ whole genome shotgun (WGS) entry which is preliminary data.</text>
</comment>
<dbReference type="HAMAP" id="MF_00675">
    <property type="entry name" value="UxaC"/>
    <property type="match status" value="1"/>
</dbReference>
<comment type="catalytic activity">
    <reaction evidence="7">
        <text>aldehydo-D-galacturonate = keto-D-tagaturonate</text>
        <dbReference type="Rhea" id="RHEA:27702"/>
        <dbReference type="ChEBI" id="CHEBI:12952"/>
        <dbReference type="ChEBI" id="CHEBI:17886"/>
    </reaction>
</comment>
<evidence type="ECO:0000256" key="5">
    <source>
        <dbReference type="ARBA" id="ARBA00020555"/>
    </source>
</evidence>
<organism evidence="8 9">
    <name type="scientific">Proteiniclasticum sediminis</name>
    <dbReference type="NCBI Taxonomy" id="2804028"/>
    <lineage>
        <taxon>Bacteria</taxon>
        <taxon>Bacillati</taxon>
        <taxon>Bacillota</taxon>
        <taxon>Clostridia</taxon>
        <taxon>Eubacteriales</taxon>
        <taxon>Clostridiaceae</taxon>
        <taxon>Proteiniclasticum</taxon>
    </lineage>
</organism>
<gene>
    <name evidence="7 8" type="primary">uxaC</name>
    <name evidence="8" type="ORF">KCG48_02000</name>
</gene>
<dbReference type="GO" id="GO:0019698">
    <property type="term" value="P:D-galacturonate catabolic process"/>
    <property type="evidence" value="ECO:0007669"/>
    <property type="project" value="TreeGrafter"/>
</dbReference>
<accession>A0A941CLY8</accession>
<evidence type="ECO:0000256" key="1">
    <source>
        <dbReference type="ARBA" id="ARBA00001165"/>
    </source>
</evidence>
<dbReference type="Gene3D" id="3.20.20.140">
    <property type="entry name" value="Metal-dependent hydrolases"/>
    <property type="match status" value="1"/>
</dbReference>
<keyword evidence="6 7" id="KW-0413">Isomerase</keyword>
<name>A0A941CLY8_9CLOT</name>
<reference evidence="8" key="1">
    <citation type="submission" date="2021-04" db="EMBL/GenBank/DDBJ databases">
        <title>Proteiniclasticum sedimins sp. nov., an obligate anaerobic bacterium isolated from anaerobic sludge.</title>
        <authorList>
            <person name="Liu J."/>
        </authorList>
    </citation>
    <scope>NUCLEOTIDE SEQUENCE</scope>
    <source>
        <strain evidence="8">BAD-10</strain>
    </source>
</reference>
<evidence type="ECO:0000256" key="4">
    <source>
        <dbReference type="ARBA" id="ARBA00012546"/>
    </source>
</evidence>
<dbReference type="InterPro" id="IPR003766">
    <property type="entry name" value="Uronate_isomerase"/>
</dbReference>
<dbReference type="PANTHER" id="PTHR30068:SF4">
    <property type="entry name" value="URONATE ISOMERASE"/>
    <property type="match status" value="1"/>
</dbReference>
<dbReference type="InterPro" id="IPR032466">
    <property type="entry name" value="Metal_Hydrolase"/>
</dbReference>
<sequence>MMSIINDHFMLKNETARTLYHEYAKNMPIYDYHCHLNPQLIAEDARFKNITEIWLGGDHYKWRAMRSNGVPEDKITGSASDFEKFKAFCETIPYTIGNPLYHWSHLELKMYFGIEDTINGENAEKIWEKANAVIASPDFSVRKLIEKSNVAYICTTDDLADSLEYHDAIKADESFKTKVLPALRPDKLLNIDKPGFAEYLGTLSSLVGYPVDTLEALNKAVAERVEFFHAHGARLSDHALDVVTFKEATAEELEAILTKALKGDALTFAEVTQYKTAMLLTLGKLYHDYGWVQQYHIGAMRNNNTRMMKKLGADTGYDSINDGLVAEPLSRLMDALDSTDSLPKTILYCLNARDNDVLATLAGAFQSDEAKMKVQVGSGWWFNDQKDGMEKQMVSLANLGLLRRFVGMLTDSRSFISYPRHDYFRRILCNLLGTWAEEGEIPMDLELLGSMVKEISFENAVEYFNM</sequence>
<evidence type="ECO:0000256" key="3">
    <source>
        <dbReference type="ARBA" id="ARBA00008397"/>
    </source>
</evidence>
<evidence type="ECO:0000256" key="7">
    <source>
        <dbReference type="HAMAP-Rule" id="MF_00675"/>
    </source>
</evidence>
<evidence type="ECO:0000256" key="6">
    <source>
        <dbReference type="ARBA" id="ARBA00023235"/>
    </source>
</evidence>
<dbReference type="Gene3D" id="1.10.2020.10">
    <property type="entry name" value="uronate isomerase, domain 2, chain A"/>
    <property type="match status" value="1"/>
</dbReference>
<dbReference type="SUPFAM" id="SSF51556">
    <property type="entry name" value="Metallo-dependent hydrolases"/>
    <property type="match status" value="1"/>
</dbReference>
<dbReference type="EMBL" id="JAGSCS010000002">
    <property type="protein sequence ID" value="MBR0575105.1"/>
    <property type="molecule type" value="Genomic_DNA"/>
</dbReference>
<dbReference type="EC" id="5.3.1.12" evidence="4 7"/>
<dbReference type="Proteomes" id="UP000675379">
    <property type="component" value="Unassembled WGS sequence"/>
</dbReference>
<proteinExistence type="inferred from homology"/>
<dbReference type="PANTHER" id="PTHR30068">
    <property type="entry name" value="URONATE ISOMERASE"/>
    <property type="match status" value="1"/>
</dbReference>
<dbReference type="NCBIfam" id="NF002794">
    <property type="entry name" value="PRK02925.1"/>
    <property type="match status" value="1"/>
</dbReference>
<protein>
    <recommendedName>
        <fullName evidence="5 7">Uronate isomerase</fullName>
        <ecNumber evidence="4 7">5.3.1.12</ecNumber>
    </recommendedName>
    <alternativeName>
        <fullName evidence="7">Glucuronate isomerase</fullName>
    </alternativeName>
    <alternativeName>
        <fullName evidence="7">Uronic isomerase</fullName>
    </alternativeName>
</protein>
<evidence type="ECO:0000313" key="9">
    <source>
        <dbReference type="Proteomes" id="UP000675379"/>
    </source>
</evidence>
<dbReference type="GO" id="GO:0008880">
    <property type="term" value="F:glucuronate isomerase activity"/>
    <property type="evidence" value="ECO:0007669"/>
    <property type="project" value="UniProtKB-UniRule"/>
</dbReference>
<dbReference type="AlphaFoldDB" id="A0A941CLY8"/>